<name>A0ABM7MU46_ERWRD</name>
<gene>
    <name evidence="2" type="ORF">ERHA53_00390</name>
</gene>
<keyword evidence="1" id="KW-0472">Membrane</keyword>
<dbReference type="RefSeq" id="WP_133844738.1">
    <property type="nucleotide sequence ID" value="NZ_AP024329.1"/>
</dbReference>
<keyword evidence="1" id="KW-0812">Transmembrane</keyword>
<reference evidence="2 3" key="1">
    <citation type="submission" date="2021-01" db="EMBL/GenBank/DDBJ databases">
        <title>Complete genome sequence of Erwinia rhapontici MAFF 311153.</title>
        <authorList>
            <person name="Morohoshi T."/>
            <person name="Someya N."/>
        </authorList>
    </citation>
    <scope>NUCLEOTIDE SEQUENCE [LARGE SCALE GENOMIC DNA]</scope>
    <source>
        <strain evidence="2 3">MAFF 311153</strain>
    </source>
</reference>
<keyword evidence="3" id="KW-1185">Reference proteome</keyword>
<evidence type="ECO:0008006" key="4">
    <source>
        <dbReference type="Google" id="ProtNLM"/>
    </source>
</evidence>
<protein>
    <recommendedName>
        <fullName evidence="4">FidL-like membrane protein</fullName>
    </recommendedName>
</protein>
<evidence type="ECO:0000313" key="3">
    <source>
        <dbReference type="Proteomes" id="UP000677515"/>
    </source>
</evidence>
<dbReference type="EMBL" id="AP024329">
    <property type="protein sequence ID" value="BCQ32696.1"/>
    <property type="molecule type" value="Genomic_DNA"/>
</dbReference>
<keyword evidence="1" id="KW-1133">Transmembrane helix</keyword>
<evidence type="ECO:0000313" key="2">
    <source>
        <dbReference type="EMBL" id="BCQ32696.1"/>
    </source>
</evidence>
<organism evidence="2 3">
    <name type="scientific">Erwinia rhapontici</name>
    <name type="common">Pectobacterium rhapontici</name>
    <dbReference type="NCBI Taxonomy" id="55212"/>
    <lineage>
        <taxon>Bacteria</taxon>
        <taxon>Pseudomonadati</taxon>
        <taxon>Pseudomonadota</taxon>
        <taxon>Gammaproteobacteria</taxon>
        <taxon>Enterobacterales</taxon>
        <taxon>Erwiniaceae</taxon>
        <taxon>Erwinia</taxon>
    </lineage>
</organism>
<accession>A0ABM7MU46</accession>
<dbReference type="GeneID" id="99864346"/>
<feature type="transmembrane region" description="Helical" evidence="1">
    <location>
        <begin position="6"/>
        <end position="24"/>
    </location>
</feature>
<sequence>MRNIILTSGAIIVLMVIYFISFSWKKADLDKPQLSISCKGNVNFDLVRPTSTVAMKGSISLTTLGEKRLALEFSGHLLTEQGHFTLSRTLMMDYLYHPENHILELNYASSHVRDIDTAPEDVFFHAILQSHLSIVKLSQFSDNALLISDTNTPLYVCIAQ</sequence>
<dbReference type="Proteomes" id="UP000677515">
    <property type="component" value="Chromosome"/>
</dbReference>
<proteinExistence type="predicted"/>
<evidence type="ECO:0000256" key="1">
    <source>
        <dbReference type="SAM" id="Phobius"/>
    </source>
</evidence>